<feature type="domain" description="Pyridoxamine 5'-phosphate oxidase N-terminal" evidence="6">
    <location>
        <begin position="31"/>
        <end position="146"/>
    </location>
</feature>
<evidence type="ECO:0000256" key="2">
    <source>
        <dbReference type="ARBA" id="ARBA00022643"/>
    </source>
</evidence>
<accession>A0A1E5SJ19</accession>
<sequence length="206" mass="24376">MGPNKNIEADYNPMQQFQKWFYEADNLYHEREPNAMSITTIGIDNYPKSRMVLLKKYTWEGFVFYTNYKSDKAIAININPKVNILFNWGNSGRMIQVYGIASKITRTESENYFDLRPRGSKISAWASQQSKPVASRIVLEKQLETYERQFKNKEIPKPEYWGGFIVKPKEFHFFEANFGGIRLHESYRLQEDYSWSKNTELNLTIH</sequence>
<comment type="caution">
    <text evidence="7">The sequence shown here is derived from an EMBL/GenBank/DDBJ whole genome shotgun (WGS) entry which is preliminary data.</text>
</comment>
<feature type="binding site" evidence="5">
    <location>
        <begin position="50"/>
        <end position="55"/>
    </location>
    <ligand>
        <name>FMN</name>
        <dbReference type="ChEBI" id="CHEBI:58210"/>
    </ligand>
</feature>
<keyword evidence="1" id="KW-0285">Flavoprotein</keyword>
<keyword evidence="2 5" id="KW-0288">FMN</keyword>
<gene>
    <name evidence="7" type="ORF">A8C32_08015</name>
</gene>
<dbReference type="NCBIfam" id="NF004231">
    <property type="entry name" value="PRK05679.1"/>
    <property type="match status" value="1"/>
</dbReference>
<dbReference type="GO" id="GO:0010181">
    <property type="term" value="F:FMN binding"/>
    <property type="evidence" value="ECO:0007669"/>
    <property type="project" value="UniProtKB-UniRule"/>
</dbReference>
<dbReference type="OrthoDB" id="9780392at2"/>
<comment type="cofactor">
    <cofactor evidence="5">
        <name>FMN</name>
        <dbReference type="ChEBI" id="CHEBI:58210"/>
    </cofactor>
    <text evidence="5">Binds 1 FMN per subunit.</text>
</comment>
<dbReference type="EC" id="1.4.3.5" evidence="4"/>
<keyword evidence="3" id="KW-0560">Oxidoreductase</keyword>
<evidence type="ECO:0000313" key="7">
    <source>
        <dbReference type="EMBL" id="OEJ99110.1"/>
    </source>
</evidence>
<evidence type="ECO:0000313" key="8">
    <source>
        <dbReference type="Proteomes" id="UP000095713"/>
    </source>
</evidence>
<evidence type="ECO:0000259" key="6">
    <source>
        <dbReference type="Pfam" id="PF01243"/>
    </source>
</evidence>
<dbReference type="InterPro" id="IPR011576">
    <property type="entry name" value="Pyridox_Oxase_N"/>
</dbReference>
<evidence type="ECO:0000256" key="1">
    <source>
        <dbReference type="ARBA" id="ARBA00022630"/>
    </source>
</evidence>
<dbReference type="EMBL" id="MDJD01000054">
    <property type="protein sequence ID" value="OEJ99110.1"/>
    <property type="molecule type" value="Genomic_DNA"/>
</dbReference>
<dbReference type="Pfam" id="PF01243">
    <property type="entry name" value="PNPOx_N"/>
    <property type="match status" value="1"/>
</dbReference>
<evidence type="ECO:0000256" key="3">
    <source>
        <dbReference type="ARBA" id="ARBA00023002"/>
    </source>
</evidence>
<dbReference type="GO" id="GO:0008615">
    <property type="term" value="P:pyridoxine biosynthetic process"/>
    <property type="evidence" value="ECO:0007669"/>
    <property type="project" value="UniProtKB-UniRule"/>
</dbReference>
<protein>
    <recommendedName>
        <fullName evidence="4">Pyridoxamine 5'-phosphate oxidase</fullName>
        <ecNumber evidence="4">1.4.3.5</ecNumber>
    </recommendedName>
</protein>
<dbReference type="AlphaFoldDB" id="A0A1E5SJ19"/>
<evidence type="ECO:0000256" key="4">
    <source>
        <dbReference type="NCBIfam" id="TIGR00558"/>
    </source>
</evidence>
<dbReference type="GO" id="GO:0004733">
    <property type="term" value="F:pyridoxamine phosphate oxidase activity"/>
    <property type="evidence" value="ECO:0007669"/>
    <property type="project" value="UniProtKB-UniRule"/>
</dbReference>
<proteinExistence type="predicted"/>
<dbReference type="PIRSF" id="PIRSF000190">
    <property type="entry name" value="Pyd_amn-ph_oxd"/>
    <property type="match status" value="1"/>
</dbReference>
<evidence type="ECO:0000256" key="5">
    <source>
        <dbReference type="PIRSR" id="PIRSR000190-2"/>
    </source>
</evidence>
<organism evidence="7 8">
    <name type="scientific">Flavivirga aquatica</name>
    <dbReference type="NCBI Taxonomy" id="1849968"/>
    <lineage>
        <taxon>Bacteria</taxon>
        <taxon>Pseudomonadati</taxon>
        <taxon>Bacteroidota</taxon>
        <taxon>Flavobacteriia</taxon>
        <taxon>Flavobacteriales</taxon>
        <taxon>Flavobacteriaceae</taxon>
        <taxon>Flavivirga</taxon>
    </lineage>
</organism>
<dbReference type="Proteomes" id="UP000095713">
    <property type="component" value="Unassembled WGS sequence"/>
</dbReference>
<dbReference type="STRING" id="1849968.A8C32_08015"/>
<feature type="binding site" evidence="5">
    <location>
        <begin position="65"/>
        <end position="66"/>
    </location>
    <ligand>
        <name>FMN</name>
        <dbReference type="ChEBI" id="CHEBI:58210"/>
    </ligand>
</feature>
<dbReference type="Gene3D" id="2.30.110.10">
    <property type="entry name" value="Electron Transport, Fmn-binding Protein, Chain A"/>
    <property type="match status" value="1"/>
</dbReference>
<feature type="binding site" evidence="5">
    <location>
        <begin position="129"/>
        <end position="130"/>
    </location>
    <ligand>
        <name>FMN</name>
        <dbReference type="ChEBI" id="CHEBI:58210"/>
    </ligand>
</feature>
<dbReference type="NCBIfam" id="TIGR00558">
    <property type="entry name" value="pdxH"/>
    <property type="match status" value="1"/>
</dbReference>
<dbReference type="InterPro" id="IPR000659">
    <property type="entry name" value="Pyridox_Oxase"/>
</dbReference>
<name>A0A1E5SJ19_9FLAO</name>
<reference evidence="7 8" key="1">
    <citation type="submission" date="2016-05" db="EMBL/GenBank/DDBJ databases">
        <title>Draft Genome Sequence of Algibacter sp. Strain SK-16 Isolated from the Surface Water of Aburatsubo Inlet.</title>
        <authorList>
            <person name="Wong S.-K."/>
            <person name="Yoshizawa S."/>
            <person name="Nakajima Y."/>
            <person name="Ogura Y."/>
            <person name="Tetsuya H."/>
            <person name="Hamasaki K."/>
        </authorList>
    </citation>
    <scope>NUCLEOTIDE SEQUENCE [LARGE SCALE GENOMIC DNA]</scope>
    <source>
        <strain evidence="7 8">SK-16</strain>
    </source>
</reference>
<keyword evidence="8" id="KW-1185">Reference proteome</keyword>
<dbReference type="RefSeq" id="WP_069831793.1">
    <property type="nucleotide sequence ID" value="NZ_MDJD01000054.1"/>
</dbReference>
<dbReference type="InterPro" id="IPR012349">
    <property type="entry name" value="Split_barrel_FMN-bd"/>
</dbReference>
<dbReference type="PANTHER" id="PTHR10851:SF0">
    <property type="entry name" value="PYRIDOXINE-5'-PHOSPHATE OXIDASE"/>
    <property type="match status" value="1"/>
</dbReference>
<feature type="binding site" evidence="5">
    <location>
        <position position="72"/>
    </location>
    <ligand>
        <name>FMN</name>
        <dbReference type="ChEBI" id="CHEBI:58210"/>
    </ligand>
</feature>
<dbReference type="SUPFAM" id="SSF50475">
    <property type="entry name" value="FMN-binding split barrel"/>
    <property type="match status" value="1"/>
</dbReference>
<dbReference type="PANTHER" id="PTHR10851">
    <property type="entry name" value="PYRIDOXINE-5-PHOSPHATE OXIDASE"/>
    <property type="match status" value="1"/>
</dbReference>